<dbReference type="AlphaFoldDB" id="A0A2J6RUQ1"/>
<organism evidence="1 2">
    <name type="scientific">Hyaloscypha variabilis (strain UAMH 11265 / GT02V1 / F)</name>
    <name type="common">Meliniomyces variabilis</name>
    <dbReference type="NCBI Taxonomy" id="1149755"/>
    <lineage>
        <taxon>Eukaryota</taxon>
        <taxon>Fungi</taxon>
        <taxon>Dikarya</taxon>
        <taxon>Ascomycota</taxon>
        <taxon>Pezizomycotina</taxon>
        <taxon>Leotiomycetes</taxon>
        <taxon>Helotiales</taxon>
        <taxon>Hyaloscyphaceae</taxon>
        <taxon>Hyaloscypha</taxon>
        <taxon>Hyaloscypha variabilis</taxon>
    </lineage>
</organism>
<gene>
    <name evidence="1" type="ORF">L207DRAFT_580911</name>
</gene>
<dbReference type="Proteomes" id="UP000235786">
    <property type="component" value="Unassembled WGS sequence"/>
</dbReference>
<reference evidence="1 2" key="1">
    <citation type="submission" date="2016-04" db="EMBL/GenBank/DDBJ databases">
        <title>A degradative enzymes factory behind the ericoid mycorrhizal symbiosis.</title>
        <authorList>
            <consortium name="DOE Joint Genome Institute"/>
            <person name="Martino E."/>
            <person name="Morin E."/>
            <person name="Grelet G."/>
            <person name="Kuo A."/>
            <person name="Kohler A."/>
            <person name="Daghino S."/>
            <person name="Barry K."/>
            <person name="Choi C."/>
            <person name="Cichocki N."/>
            <person name="Clum A."/>
            <person name="Copeland A."/>
            <person name="Hainaut M."/>
            <person name="Haridas S."/>
            <person name="Labutti K."/>
            <person name="Lindquist E."/>
            <person name="Lipzen A."/>
            <person name="Khouja H.-R."/>
            <person name="Murat C."/>
            <person name="Ohm R."/>
            <person name="Olson A."/>
            <person name="Spatafora J."/>
            <person name="Veneault-Fourrey C."/>
            <person name="Henrissat B."/>
            <person name="Grigoriev I."/>
            <person name="Martin F."/>
            <person name="Perotto S."/>
        </authorList>
    </citation>
    <scope>NUCLEOTIDE SEQUENCE [LARGE SCALE GENOMIC DNA]</scope>
    <source>
        <strain evidence="1 2">F</strain>
    </source>
</reference>
<keyword evidence="2" id="KW-1185">Reference proteome</keyword>
<accession>A0A2J6RUQ1</accession>
<sequence length="251" mass="28873">MVDQRNCLSILDDPPPASYISTFQALFWSQTSTPWQSVPWRTGAFTISRSLAKLLPRRKQRRPTTSRSQRWRGRIRFIFNPRLQISIPPAPDMQVSFTAEAFRREVRALPFNRDPSLTEDVQRIQKVPSKTDATHLYPSKVSRLAMTEVQKEKIPTLYWTMKLLSTNTFVVPVLPTLITIDGDEPIAVNSQKRNEYIVPDGFPQPTKFSQCERKYMDLNARAEEIKAIPVTADSNPSVSNLESQLEHLNMR</sequence>
<evidence type="ECO:0000313" key="2">
    <source>
        <dbReference type="Proteomes" id="UP000235786"/>
    </source>
</evidence>
<protein>
    <submittedName>
        <fullName evidence="1">Uncharacterized protein</fullName>
    </submittedName>
</protein>
<evidence type="ECO:0000313" key="1">
    <source>
        <dbReference type="EMBL" id="PMD42242.1"/>
    </source>
</evidence>
<name>A0A2J6RUQ1_HYAVF</name>
<proteinExistence type="predicted"/>
<dbReference type="EMBL" id="KZ613943">
    <property type="protein sequence ID" value="PMD42242.1"/>
    <property type="molecule type" value="Genomic_DNA"/>
</dbReference>